<feature type="transmembrane region" description="Helical" evidence="6">
    <location>
        <begin position="135"/>
        <end position="155"/>
    </location>
</feature>
<dbReference type="InterPro" id="IPR004633">
    <property type="entry name" value="NaPi_cotrn-rel/YqeW-like"/>
</dbReference>
<feature type="transmembrane region" description="Helical" evidence="6">
    <location>
        <begin position="49"/>
        <end position="73"/>
    </location>
</feature>
<dbReference type="GO" id="GO:0005436">
    <property type="term" value="F:sodium:phosphate symporter activity"/>
    <property type="evidence" value="ECO:0007669"/>
    <property type="project" value="InterPro"/>
</dbReference>
<keyword evidence="4 6" id="KW-1133">Transmembrane helix</keyword>
<accession>A0A4P8IG93</accession>
<feature type="transmembrane region" description="Helical" evidence="6">
    <location>
        <begin position="206"/>
        <end position="227"/>
    </location>
</feature>
<dbReference type="InterPro" id="IPR003841">
    <property type="entry name" value="Na/Pi_transpt"/>
</dbReference>
<keyword evidence="3 6" id="KW-0812">Transmembrane</keyword>
<dbReference type="Pfam" id="PF02690">
    <property type="entry name" value="Na_Pi_cotrans"/>
    <property type="match status" value="2"/>
</dbReference>
<evidence type="ECO:0000256" key="6">
    <source>
        <dbReference type="SAM" id="Phobius"/>
    </source>
</evidence>
<feature type="transmembrane region" description="Helical" evidence="6">
    <location>
        <begin position="239"/>
        <end position="262"/>
    </location>
</feature>
<dbReference type="GO" id="GO:0005886">
    <property type="term" value="C:plasma membrane"/>
    <property type="evidence" value="ECO:0007669"/>
    <property type="project" value="UniProtKB-SubCell"/>
</dbReference>
<evidence type="ECO:0000256" key="4">
    <source>
        <dbReference type="ARBA" id="ARBA00022989"/>
    </source>
</evidence>
<dbReference type="KEGG" id="arf:AR1Y2_2313"/>
<gene>
    <name evidence="8" type="ORF">AR1Y2_2313</name>
</gene>
<dbReference type="InterPro" id="IPR038078">
    <property type="entry name" value="PhoU-like_sf"/>
</dbReference>
<keyword evidence="5 6" id="KW-0472">Membrane</keyword>
<protein>
    <submittedName>
        <fullName evidence="8">Sodium-dependent phosphate transporter</fullName>
    </submittedName>
</protein>
<comment type="subcellular location">
    <subcellularLocation>
        <location evidence="1">Cell membrane</location>
        <topology evidence="1">Multi-pass membrane protein</topology>
    </subcellularLocation>
</comment>
<dbReference type="EMBL" id="CP040058">
    <property type="protein sequence ID" value="QCP35767.1"/>
    <property type="molecule type" value="Genomic_DNA"/>
</dbReference>
<dbReference type="PANTHER" id="PTHR10010">
    <property type="entry name" value="SOLUTE CARRIER FAMILY 34 SODIUM PHOSPHATE , MEMBER 2-RELATED"/>
    <property type="match status" value="1"/>
</dbReference>
<dbReference type="InterPro" id="IPR026022">
    <property type="entry name" value="PhoU_dom"/>
</dbReference>
<feature type="transmembrane region" description="Helical" evidence="6">
    <location>
        <begin position="108"/>
        <end position="123"/>
    </location>
</feature>
<evidence type="ECO:0000313" key="9">
    <source>
        <dbReference type="Proteomes" id="UP000298653"/>
    </source>
</evidence>
<dbReference type="AlphaFoldDB" id="A0A4P8IG93"/>
<proteinExistence type="predicted"/>
<evidence type="ECO:0000259" key="7">
    <source>
        <dbReference type="Pfam" id="PF01895"/>
    </source>
</evidence>
<dbReference type="OrthoDB" id="9763003at2"/>
<evidence type="ECO:0000256" key="1">
    <source>
        <dbReference type="ARBA" id="ARBA00004651"/>
    </source>
</evidence>
<evidence type="ECO:0000256" key="2">
    <source>
        <dbReference type="ARBA" id="ARBA00022475"/>
    </source>
</evidence>
<organism evidence="8 9">
    <name type="scientific">Anaerostipes rhamnosivorans</name>
    <dbReference type="NCBI Taxonomy" id="1229621"/>
    <lineage>
        <taxon>Bacteria</taxon>
        <taxon>Bacillati</taxon>
        <taxon>Bacillota</taxon>
        <taxon>Clostridia</taxon>
        <taxon>Lachnospirales</taxon>
        <taxon>Lachnospiraceae</taxon>
        <taxon>Anaerostipes</taxon>
    </lineage>
</organism>
<evidence type="ECO:0000313" key="8">
    <source>
        <dbReference type="EMBL" id="QCP35767.1"/>
    </source>
</evidence>
<feature type="transmembrane region" description="Helical" evidence="6">
    <location>
        <begin position="80"/>
        <end position="102"/>
    </location>
</feature>
<evidence type="ECO:0000256" key="3">
    <source>
        <dbReference type="ARBA" id="ARBA00022692"/>
    </source>
</evidence>
<reference evidence="8 9" key="1">
    <citation type="submission" date="2019-05" db="EMBL/GenBank/DDBJ databases">
        <title>Complete genome sequencing of Anaerostipes rhamnosivorans.</title>
        <authorList>
            <person name="Bui T.P.N."/>
            <person name="de Vos W.M."/>
        </authorList>
    </citation>
    <scope>NUCLEOTIDE SEQUENCE [LARGE SCALE GENOMIC DNA]</scope>
    <source>
        <strain evidence="8 9">1y2</strain>
    </source>
</reference>
<dbReference type="SUPFAM" id="SSF109755">
    <property type="entry name" value="PhoU-like"/>
    <property type="match status" value="1"/>
</dbReference>
<feature type="domain" description="PhoU" evidence="7">
    <location>
        <begin position="448"/>
        <end position="529"/>
    </location>
</feature>
<dbReference type="Proteomes" id="UP000298653">
    <property type="component" value="Chromosome"/>
</dbReference>
<name>A0A4P8IG93_9FIRM</name>
<sequence>MSSFLLPMAGGLGLFLYGMKLMSDGLEKAAGARLRGILEFFTTNRFSGMLVGIFFTAIIQSSSASTVMVVSFVNAGLMNLSQAAGVILGANIGTTVTSQLVAFNLSDAAPIFLMSGVVMVMFVQNPRIKKAGEVVLGFGVLFTGLTTMSSTMSFLKDSPAVMNALAGLDNHFAAVLIGFVITAILQSSSVTVSIVLLMASQGLLDLPICFFIILGCNMGSCVSALLASLSGKKNAKRAAVIHFLFNIFGSAAIFTVLTFFLYPISEMILHISSGNVGRSVANAHTFFKIFEVLIMFPSTGLIVKLAEKIVPGDEEKPSASELNFIGEYRSPISAIPQVRQEISRMAELANKNLELAFQAFLNCNTKHLGEIYQREEEIDSLSQKITDFLVNSNLQELPVGDREILGSMFYAVGDIERIGDLAENFADSARSAADHNSRLSKDAKRELVNMYNAVSALLEDAVVIFKEHKKEMIPEFYKHEQAIDAMERRYQKRHLNRMAQGICEPRAGLLFSDMLSSLERIADHGTNIAFSVMDPSDEELLVES</sequence>
<dbReference type="NCBIfam" id="TIGR00704">
    <property type="entry name" value="NaPi_cotrn_rel"/>
    <property type="match status" value="1"/>
</dbReference>
<feature type="transmembrane region" description="Helical" evidence="6">
    <location>
        <begin position="175"/>
        <end position="199"/>
    </location>
</feature>
<dbReference type="PANTHER" id="PTHR10010:SF46">
    <property type="entry name" value="SODIUM-DEPENDENT PHOSPHATE TRANSPORT PROTEIN 2B"/>
    <property type="match status" value="1"/>
</dbReference>
<dbReference type="Gene3D" id="1.20.58.220">
    <property type="entry name" value="Phosphate transport system protein phou homolog 2, domain 2"/>
    <property type="match status" value="1"/>
</dbReference>
<dbReference type="NCBIfam" id="NF037997">
    <property type="entry name" value="Na_Pi_symport"/>
    <property type="match status" value="1"/>
</dbReference>
<evidence type="ECO:0000256" key="5">
    <source>
        <dbReference type="ARBA" id="ARBA00023136"/>
    </source>
</evidence>
<feature type="domain" description="PhoU" evidence="7">
    <location>
        <begin position="342"/>
        <end position="428"/>
    </location>
</feature>
<dbReference type="Pfam" id="PF01895">
    <property type="entry name" value="PhoU"/>
    <property type="match status" value="2"/>
</dbReference>
<dbReference type="GO" id="GO:0044341">
    <property type="term" value="P:sodium-dependent phosphate transport"/>
    <property type="evidence" value="ECO:0007669"/>
    <property type="project" value="InterPro"/>
</dbReference>
<keyword evidence="2" id="KW-1003">Cell membrane</keyword>
<keyword evidence="9" id="KW-1185">Reference proteome</keyword>
<dbReference type="RefSeq" id="WP_137329088.1">
    <property type="nucleotide sequence ID" value="NZ_CP040058.1"/>
</dbReference>